<name>A0ABU0CXK2_9BACI</name>
<dbReference type="EMBL" id="JAUSUQ010000012">
    <property type="protein sequence ID" value="MDQ0340232.1"/>
    <property type="molecule type" value="Genomic_DNA"/>
</dbReference>
<organism evidence="1 2">
    <name type="scientific">Caldalkalibacillus uzonensis</name>
    <dbReference type="NCBI Taxonomy" id="353224"/>
    <lineage>
        <taxon>Bacteria</taxon>
        <taxon>Bacillati</taxon>
        <taxon>Bacillota</taxon>
        <taxon>Bacilli</taxon>
        <taxon>Bacillales</taxon>
        <taxon>Bacillaceae</taxon>
        <taxon>Caldalkalibacillus</taxon>
    </lineage>
</organism>
<reference evidence="1 2" key="1">
    <citation type="submission" date="2023-07" db="EMBL/GenBank/DDBJ databases">
        <title>Genomic Encyclopedia of Type Strains, Phase IV (KMG-IV): sequencing the most valuable type-strain genomes for metagenomic binning, comparative biology and taxonomic classification.</title>
        <authorList>
            <person name="Goeker M."/>
        </authorList>
    </citation>
    <scope>NUCLEOTIDE SEQUENCE [LARGE SCALE GENOMIC DNA]</scope>
    <source>
        <strain evidence="1 2">DSM 17740</strain>
    </source>
</reference>
<comment type="caution">
    <text evidence="1">The sequence shown here is derived from an EMBL/GenBank/DDBJ whole genome shotgun (WGS) entry which is preliminary data.</text>
</comment>
<evidence type="ECO:0000313" key="2">
    <source>
        <dbReference type="Proteomes" id="UP001232445"/>
    </source>
</evidence>
<proteinExistence type="predicted"/>
<gene>
    <name evidence="1" type="ORF">J2S00_003037</name>
</gene>
<dbReference type="Proteomes" id="UP001232445">
    <property type="component" value="Unassembled WGS sequence"/>
</dbReference>
<protein>
    <submittedName>
        <fullName evidence="1">Uncharacterized protein</fullName>
    </submittedName>
</protein>
<keyword evidence="2" id="KW-1185">Reference proteome</keyword>
<accession>A0ABU0CXK2</accession>
<sequence length="62" mass="7057">MAGWIKHEVQKLVRKHCTNNPFEIASQKGIVLLFEQLAEFMVIITLLSELKSSTSTLIWTSP</sequence>
<evidence type="ECO:0000313" key="1">
    <source>
        <dbReference type="EMBL" id="MDQ0340232.1"/>
    </source>
</evidence>